<protein>
    <submittedName>
        <fullName evidence="1">Uncharacterized protein</fullName>
    </submittedName>
</protein>
<proteinExistence type="predicted"/>
<gene>
    <name evidence="1" type="ORF">V5799_028448</name>
</gene>
<reference evidence="1 2" key="1">
    <citation type="journal article" date="2023" name="Arcadia Sci">
        <title>De novo assembly of a long-read Amblyomma americanum tick genome.</title>
        <authorList>
            <person name="Chou S."/>
            <person name="Poskanzer K.E."/>
            <person name="Rollins M."/>
            <person name="Thuy-Boun P.S."/>
        </authorList>
    </citation>
    <scope>NUCLEOTIDE SEQUENCE [LARGE SCALE GENOMIC DNA]</scope>
    <source>
        <strain evidence="1">F_SG_1</strain>
        <tissue evidence="1">Salivary glands</tissue>
    </source>
</reference>
<feature type="non-terminal residue" evidence="1">
    <location>
        <position position="99"/>
    </location>
</feature>
<dbReference type="Proteomes" id="UP001321473">
    <property type="component" value="Unassembled WGS sequence"/>
</dbReference>
<sequence>MGTVPPERNCADAFLAAEFCECLGADSGLDEHSQLVQSFANFVVEYLNSVSQANFPAMCTRWKLAAVKDASAMGGRFSGKMLLRALVTTLPEAHFEDTA</sequence>
<dbReference type="Pfam" id="PF02995">
    <property type="entry name" value="DUF229"/>
    <property type="match status" value="1"/>
</dbReference>
<evidence type="ECO:0000313" key="1">
    <source>
        <dbReference type="EMBL" id="KAK8760282.1"/>
    </source>
</evidence>
<comment type="caution">
    <text evidence="1">The sequence shown here is derived from an EMBL/GenBank/DDBJ whole genome shotgun (WGS) entry which is preliminary data.</text>
</comment>
<evidence type="ECO:0000313" key="2">
    <source>
        <dbReference type="Proteomes" id="UP001321473"/>
    </source>
</evidence>
<keyword evidence="2" id="KW-1185">Reference proteome</keyword>
<dbReference type="AlphaFoldDB" id="A0AAQ4DCU2"/>
<organism evidence="1 2">
    <name type="scientific">Amblyomma americanum</name>
    <name type="common">Lone star tick</name>
    <dbReference type="NCBI Taxonomy" id="6943"/>
    <lineage>
        <taxon>Eukaryota</taxon>
        <taxon>Metazoa</taxon>
        <taxon>Ecdysozoa</taxon>
        <taxon>Arthropoda</taxon>
        <taxon>Chelicerata</taxon>
        <taxon>Arachnida</taxon>
        <taxon>Acari</taxon>
        <taxon>Parasitiformes</taxon>
        <taxon>Ixodida</taxon>
        <taxon>Ixodoidea</taxon>
        <taxon>Ixodidae</taxon>
        <taxon>Amblyomminae</taxon>
        <taxon>Amblyomma</taxon>
    </lineage>
</organism>
<name>A0AAQ4DCU2_AMBAM</name>
<accession>A0AAQ4DCU2</accession>
<dbReference type="EMBL" id="JARKHS020032320">
    <property type="protein sequence ID" value="KAK8760282.1"/>
    <property type="molecule type" value="Genomic_DNA"/>
</dbReference>
<dbReference type="InterPro" id="IPR004245">
    <property type="entry name" value="DUF229"/>
</dbReference>